<keyword evidence="6" id="KW-0238">DNA-binding</keyword>
<evidence type="ECO:0000313" key="10">
    <source>
        <dbReference type="EMBL" id="DAF60351.1"/>
    </source>
</evidence>
<dbReference type="PANTHER" id="PTHR30349">
    <property type="entry name" value="PHAGE INTEGRASE-RELATED"/>
    <property type="match status" value="1"/>
</dbReference>
<keyword evidence="7" id="KW-0233">DNA recombination</keyword>
<dbReference type="Gene3D" id="1.10.443.10">
    <property type="entry name" value="Intergrase catalytic core"/>
    <property type="match status" value="1"/>
</dbReference>
<evidence type="ECO:0000256" key="7">
    <source>
        <dbReference type="ARBA" id="ARBA00023172"/>
    </source>
</evidence>
<dbReference type="GO" id="GO:0015074">
    <property type="term" value="P:DNA integration"/>
    <property type="evidence" value="ECO:0007669"/>
    <property type="project" value="UniProtKB-KW"/>
</dbReference>
<evidence type="ECO:0000256" key="3">
    <source>
        <dbReference type="ARBA" id="ARBA00022679"/>
    </source>
</evidence>
<dbReference type="PANTHER" id="PTHR30349:SF64">
    <property type="entry name" value="PROPHAGE INTEGRASE INTD-RELATED"/>
    <property type="match status" value="1"/>
</dbReference>
<evidence type="ECO:0000256" key="6">
    <source>
        <dbReference type="ARBA" id="ARBA00023125"/>
    </source>
</evidence>
<dbReference type="InterPro" id="IPR004107">
    <property type="entry name" value="Integrase_SAM-like_N"/>
</dbReference>
<accession>A0A8S5TBI6</accession>
<dbReference type="Pfam" id="PF14659">
    <property type="entry name" value="Phage_int_SAM_3"/>
    <property type="match status" value="1"/>
</dbReference>
<evidence type="ECO:0000256" key="8">
    <source>
        <dbReference type="ARBA" id="ARBA00023195"/>
    </source>
</evidence>
<dbReference type="GO" id="GO:0075713">
    <property type="term" value="P:establishment of integrated proviral latency"/>
    <property type="evidence" value="ECO:0007669"/>
    <property type="project" value="UniProtKB-KW"/>
</dbReference>
<dbReference type="PROSITE" id="PS51898">
    <property type="entry name" value="TYR_RECOMBINASE"/>
    <property type="match status" value="1"/>
</dbReference>
<feature type="domain" description="Tyr recombinase" evidence="9">
    <location>
        <begin position="100"/>
        <end position="313"/>
    </location>
</feature>
<dbReference type="GO" id="GO:0016787">
    <property type="term" value="F:hydrolase activity"/>
    <property type="evidence" value="ECO:0007669"/>
    <property type="project" value="UniProtKB-KW"/>
</dbReference>
<dbReference type="Gene3D" id="1.10.150.130">
    <property type="match status" value="1"/>
</dbReference>
<sequence>MRWLETFKKGKVKDNTYRGTYENPVLKHLIPYFGKAQMNSIKQSDVQKFFDEKGREYSLETLKKMRSTLNLIFIAAIDDDLCYKNPVNKNIKLQSSVSPAEKSAYTQAEYNIVWDFARSHRFGLSIMVMMETGISRSELLGITRPNIDFDNNIIYITDGLVEEKSTETDRYVLVAEGLKNKYRARPIPISGELSDALKNKPTVIYIGGNAKKSIAPVAIEPKYVFHSPTGGPYSPNNWYKREYSVFMDDLQKAHPEIKRLTPHELRHTRATLSANDDDVDLFQLAKLLGHSDLNMLIKRYAHTDVEAMRKALKIGDKDG</sequence>
<dbReference type="GO" id="GO:0006310">
    <property type="term" value="P:DNA recombination"/>
    <property type="evidence" value="ECO:0007669"/>
    <property type="project" value="UniProtKB-KW"/>
</dbReference>
<dbReference type="GO" id="GO:0044826">
    <property type="term" value="P:viral genome integration into host DNA"/>
    <property type="evidence" value="ECO:0007669"/>
    <property type="project" value="UniProtKB-KW"/>
</dbReference>
<reference evidence="10" key="1">
    <citation type="journal article" date="2021" name="Proc. Natl. Acad. Sci. U.S.A.">
        <title>A Catalog of Tens of Thousands of Viruses from Human Metagenomes Reveals Hidden Associations with Chronic Diseases.</title>
        <authorList>
            <person name="Tisza M.J."/>
            <person name="Buck C.B."/>
        </authorList>
    </citation>
    <scope>NUCLEOTIDE SEQUENCE</scope>
    <source>
        <strain evidence="10">CtwuP1</strain>
    </source>
</reference>
<dbReference type="GO" id="GO:0003677">
    <property type="term" value="F:DNA binding"/>
    <property type="evidence" value="ECO:0007669"/>
    <property type="project" value="UniProtKB-KW"/>
</dbReference>
<dbReference type="EMBL" id="BK032787">
    <property type="protein sequence ID" value="DAF60351.1"/>
    <property type="molecule type" value="Genomic_DNA"/>
</dbReference>
<evidence type="ECO:0000256" key="1">
    <source>
        <dbReference type="ARBA" id="ARBA00008857"/>
    </source>
</evidence>
<keyword evidence="8" id="KW-1160">Virus entry into host cell</keyword>
<comment type="similarity">
    <text evidence="1">Belongs to the 'phage' integrase family.</text>
</comment>
<evidence type="ECO:0000259" key="9">
    <source>
        <dbReference type="PROSITE" id="PS51898"/>
    </source>
</evidence>
<evidence type="ECO:0000256" key="5">
    <source>
        <dbReference type="ARBA" id="ARBA00022908"/>
    </source>
</evidence>
<dbReference type="InterPro" id="IPR011010">
    <property type="entry name" value="DNA_brk_join_enz"/>
</dbReference>
<keyword evidence="5" id="KW-0229">DNA integration</keyword>
<organism evidence="10">
    <name type="scientific">Siphoviridae sp. ctwuP1</name>
    <dbReference type="NCBI Taxonomy" id="2827972"/>
    <lineage>
        <taxon>Viruses</taxon>
        <taxon>Duplodnaviria</taxon>
        <taxon>Heunggongvirae</taxon>
        <taxon>Uroviricota</taxon>
        <taxon>Caudoviricetes</taxon>
    </lineage>
</organism>
<dbReference type="GO" id="GO:0016740">
    <property type="term" value="F:transferase activity"/>
    <property type="evidence" value="ECO:0007669"/>
    <property type="project" value="UniProtKB-KW"/>
</dbReference>
<dbReference type="Pfam" id="PF00589">
    <property type="entry name" value="Phage_integrase"/>
    <property type="match status" value="1"/>
</dbReference>
<protein>
    <recommendedName>
        <fullName evidence="2">Integrase</fullName>
    </recommendedName>
</protein>
<dbReference type="InterPro" id="IPR010998">
    <property type="entry name" value="Integrase_recombinase_N"/>
</dbReference>
<dbReference type="InterPro" id="IPR013762">
    <property type="entry name" value="Integrase-like_cat_sf"/>
</dbReference>
<keyword evidence="4" id="KW-0378">Hydrolase</keyword>
<dbReference type="SUPFAM" id="SSF56349">
    <property type="entry name" value="DNA breaking-rejoining enzymes"/>
    <property type="match status" value="1"/>
</dbReference>
<dbReference type="InterPro" id="IPR050090">
    <property type="entry name" value="Tyrosine_recombinase_XerCD"/>
</dbReference>
<keyword evidence="3" id="KW-0808">Transferase</keyword>
<dbReference type="InterPro" id="IPR002104">
    <property type="entry name" value="Integrase_catalytic"/>
</dbReference>
<name>A0A8S5TBI6_9CAUD</name>
<keyword evidence="8" id="KW-1179">Viral genome integration</keyword>
<evidence type="ECO:0000256" key="2">
    <source>
        <dbReference type="ARBA" id="ARBA00016082"/>
    </source>
</evidence>
<evidence type="ECO:0000256" key="4">
    <source>
        <dbReference type="ARBA" id="ARBA00022801"/>
    </source>
</evidence>
<proteinExistence type="inferred from homology"/>